<organism evidence="2 3">
    <name type="scientific">Cesiribacter andamanensis AMV16</name>
    <dbReference type="NCBI Taxonomy" id="1279009"/>
    <lineage>
        <taxon>Bacteria</taxon>
        <taxon>Pseudomonadati</taxon>
        <taxon>Bacteroidota</taxon>
        <taxon>Cytophagia</taxon>
        <taxon>Cytophagales</taxon>
        <taxon>Cesiribacteraceae</taxon>
        <taxon>Cesiribacter</taxon>
    </lineage>
</organism>
<comment type="caution">
    <text evidence="2">The sequence shown here is derived from an EMBL/GenBank/DDBJ whole genome shotgun (WGS) entry which is preliminary data.</text>
</comment>
<dbReference type="eggNOG" id="COG4297">
    <property type="taxonomic scope" value="Bacteria"/>
</dbReference>
<name>M7NU34_9BACT</name>
<dbReference type="CDD" id="cd02219">
    <property type="entry name" value="cupin_YjlB-like"/>
    <property type="match status" value="1"/>
</dbReference>
<dbReference type="AlphaFoldDB" id="M7NU34"/>
<evidence type="ECO:0000259" key="1">
    <source>
        <dbReference type="Pfam" id="PF07883"/>
    </source>
</evidence>
<sequence length="173" mass="18891">MASVSPHHLAPKSRIPNNPRYPLLLYKGIAAAANDPLQFFRDRFSEHEWAGSWTNGIYSYHHYHSTSHEVLGVYSGSARLVFGGPGGEEIDVKAGDGVVIPAGVGHCCTWASEDFGVIGAYPQGQEDYDVCTKKDDPEEKKKAIAKVPMPPADPFEGKAGHLLTAWKQEKPFA</sequence>
<evidence type="ECO:0000313" key="3">
    <source>
        <dbReference type="Proteomes" id="UP000011910"/>
    </source>
</evidence>
<dbReference type="InterPro" id="IPR014710">
    <property type="entry name" value="RmlC-like_jellyroll"/>
</dbReference>
<dbReference type="RefSeq" id="WP_009196250.1">
    <property type="nucleotide sequence ID" value="NZ_AODQ01000078.1"/>
</dbReference>
<dbReference type="OrthoDB" id="9791759at2"/>
<dbReference type="EMBL" id="AODQ01000078">
    <property type="protein sequence ID" value="EMR02004.1"/>
    <property type="molecule type" value="Genomic_DNA"/>
</dbReference>
<evidence type="ECO:0000313" key="2">
    <source>
        <dbReference type="EMBL" id="EMR02004.1"/>
    </source>
</evidence>
<dbReference type="Proteomes" id="UP000011910">
    <property type="component" value="Unassembled WGS sequence"/>
</dbReference>
<keyword evidence="3" id="KW-1185">Reference proteome</keyword>
<dbReference type="InterPro" id="IPR047121">
    <property type="entry name" value="YjiB-like"/>
</dbReference>
<dbReference type="PATRIC" id="fig|1279009.4.peg.2901"/>
<dbReference type="InterPro" id="IPR014500">
    <property type="entry name" value="UCP019307_cupin"/>
</dbReference>
<gene>
    <name evidence="2" type="ORF">ADICEAN_02863</name>
</gene>
<reference evidence="2 3" key="1">
    <citation type="journal article" date="2013" name="Genome Announc.">
        <title>Draft Genome Sequence of Cesiribacter andamanensis Strain AMV16T, Isolated from a Soil Sample from a Mud Volcano in the Andaman Islands, India.</title>
        <authorList>
            <person name="Shivaji S."/>
            <person name="Ara S."/>
            <person name="Begum Z."/>
            <person name="Srinivas T.N."/>
            <person name="Singh A."/>
            <person name="Kumar Pinnaka A."/>
        </authorList>
    </citation>
    <scope>NUCLEOTIDE SEQUENCE [LARGE SCALE GENOMIC DNA]</scope>
    <source>
        <strain evidence="2 3">AMV16</strain>
    </source>
</reference>
<feature type="domain" description="Cupin type-2" evidence="1">
    <location>
        <begin position="59"/>
        <end position="113"/>
    </location>
</feature>
<dbReference type="STRING" id="1279009.ADICEAN_02863"/>
<accession>M7NU34</accession>
<dbReference type="InterPro" id="IPR011051">
    <property type="entry name" value="RmlC_Cupin_sf"/>
</dbReference>
<dbReference type="Pfam" id="PF07883">
    <property type="entry name" value="Cupin_2"/>
    <property type="match status" value="1"/>
</dbReference>
<proteinExistence type="predicted"/>
<dbReference type="SUPFAM" id="SSF51182">
    <property type="entry name" value="RmlC-like cupins"/>
    <property type="match status" value="1"/>
</dbReference>
<dbReference type="PIRSF" id="PIRSF019307">
    <property type="entry name" value="UCP019307"/>
    <property type="match status" value="1"/>
</dbReference>
<dbReference type="InterPro" id="IPR013096">
    <property type="entry name" value="Cupin_2"/>
</dbReference>
<dbReference type="PANTHER" id="PTHR36448">
    <property type="entry name" value="BLR7373 PROTEIN"/>
    <property type="match status" value="1"/>
</dbReference>
<protein>
    <recommendedName>
        <fullName evidence="1">Cupin type-2 domain-containing protein</fullName>
    </recommendedName>
</protein>
<dbReference type="PANTHER" id="PTHR36448:SF2">
    <property type="entry name" value="CUPIN TYPE-1 DOMAIN-CONTAINING PROTEIN"/>
    <property type="match status" value="1"/>
</dbReference>
<dbReference type="Gene3D" id="2.60.120.10">
    <property type="entry name" value="Jelly Rolls"/>
    <property type="match status" value="1"/>
</dbReference>